<name>A0ABV2ZUX7_9ACTN</name>
<comment type="caution">
    <text evidence="1">The sequence shown here is derived from an EMBL/GenBank/DDBJ whole genome shotgun (WGS) entry which is preliminary data.</text>
</comment>
<reference evidence="1 2" key="1">
    <citation type="submission" date="2024-06" db="EMBL/GenBank/DDBJ databases">
        <title>The Natural Products Discovery Center: Release of the First 8490 Sequenced Strains for Exploring Actinobacteria Biosynthetic Diversity.</title>
        <authorList>
            <person name="Kalkreuter E."/>
            <person name="Kautsar S.A."/>
            <person name="Yang D."/>
            <person name="Bader C.D."/>
            <person name="Teijaro C.N."/>
            <person name="Fluegel L."/>
            <person name="Davis C.M."/>
            <person name="Simpson J.R."/>
            <person name="Lauterbach L."/>
            <person name="Steele A.D."/>
            <person name="Gui C."/>
            <person name="Meng S."/>
            <person name="Li G."/>
            <person name="Viehrig K."/>
            <person name="Ye F."/>
            <person name="Su P."/>
            <person name="Kiefer A.F."/>
            <person name="Nichols A."/>
            <person name="Cepeda A.J."/>
            <person name="Yan W."/>
            <person name="Fan B."/>
            <person name="Jiang Y."/>
            <person name="Adhikari A."/>
            <person name="Zheng C.-J."/>
            <person name="Schuster L."/>
            <person name="Cowan T.M."/>
            <person name="Smanski M.J."/>
            <person name="Chevrette M.G."/>
            <person name="De Carvalho L.P.S."/>
            <person name="Shen B."/>
        </authorList>
    </citation>
    <scope>NUCLEOTIDE SEQUENCE [LARGE SCALE GENOMIC DNA]</scope>
    <source>
        <strain evidence="1 2">NPDC033843</strain>
    </source>
</reference>
<sequence>MTVRKTVMSAQEVARRHLDDRQAAVHRIEERASAAVPRQLGPDDDEI</sequence>
<accession>A0ABV2ZUX7</accession>
<dbReference type="Proteomes" id="UP001550739">
    <property type="component" value="Unassembled WGS sequence"/>
</dbReference>
<organism evidence="1 2">
    <name type="scientific">Streptomyces sp. 900129855</name>
    <dbReference type="NCBI Taxonomy" id="3155129"/>
    <lineage>
        <taxon>Bacteria</taxon>
        <taxon>Bacillati</taxon>
        <taxon>Actinomycetota</taxon>
        <taxon>Actinomycetes</taxon>
        <taxon>Kitasatosporales</taxon>
        <taxon>Streptomycetaceae</taxon>
        <taxon>Streptomyces</taxon>
    </lineage>
</organism>
<dbReference type="RefSeq" id="WP_361707986.1">
    <property type="nucleotide sequence ID" value="NZ_JBEZVE010000025.1"/>
</dbReference>
<proteinExistence type="predicted"/>
<gene>
    <name evidence="1" type="ORF">AB0E89_37080</name>
</gene>
<keyword evidence="2" id="KW-1185">Reference proteome</keyword>
<evidence type="ECO:0000313" key="1">
    <source>
        <dbReference type="EMBL" id="MEU3786093.1"/>
    </source>
</evidence>
<dbReference type="EMBL" id="JBEZVE010000025">
    <property type="protein sequence ID" value="MEU3786093.1"/>
    <property type="molecule type" value="Genomic_DNA"/>
</dbReference>
<protein>
    <submittedName>
        <fullName evidence="1">Uncharacterized protein</fullName>
    </submittedName>
</protein>
<evidence type="ECO:0000313" key="2">
    <source>
        <dbReference type="Proteomes" id="UP001550739"/>
    </source>
</evidence>